<keyword evidence="7" id="KW-0963">Cytoplasm</keyword>
<dbReference type="InterPro" id="IPR002937">
    <property type="entry name" value="Amino_oxidase"/>
</dbReference>
<dbReference type="EMBL" id="PUHY01000015">
    <property type="protein sequence ID" value="PQO29500.1"/>
    <property type="molecule type" value="Genomic_DNA"/>
</dbReference>
<comment type="catalytic activity">
    <reaction evidence="7">
        <text>coproporphyrinogen III + 3 O2 = coproporphyrin III + 3 H2O2</text>
        <dbReference type="Rhea" id="RHEA:43436"/>
        <dbReference type="ChEBI" id="CHEBI:15379"/>
        <dbReference type="ChEBI" id="CHEBI:16240"/>
        <dbReference type="ChEBI" id="CHEBI:57309"/>
        <dbReference type="ChEBI" id="CHEBI:131725"/>
        <dbReference type="EC" id="1.3.3.15"/>
    </reaction>
</comment>
<dbReference type="Gene3D" id="3.90.660.20">
    <property type="entry name" value="Protoporphyrinogen oxidase, mitochondrial, domain 2"/>
    <property type="match status" value="1"/>
</dbReference>
<keyword evidence="4" id="KW-0809">Transit peptide</keyword>
<comment type="similarity">
    <text evidence="7">Belongs to the protoporphyrinogen/coproporphyrinogen oxidase family. Coproporphyrinogen III oxidase subfamily.</text>
</comment>
<evidence type="ECO:0000256" key="3">
    <source>
        <dbReference type="ARBA" id="ARBA00022827"/>
    </source>
</evidence>
<dbReference type="Pfam" id="PF01593">
    <property type="entry name" value="Amino_oxidase"/>
    <property type="match status" value="1"/>
</dbReference>
<dbReference type="SUPFAM" id="SSF54373">
    <property type="entry name" value="FAD-linked reductases, C-terminal domain"/>
    <property type="match status" value="1"/>
</dbReference>
<keyword evidence="6 7" id="KW-0350">Heme biosynthesis</keyword>
<dbReference type="Proteomes" id="UP000238322">
    <property type="component" value="Unassembled WGS sequence"/>
</dbReference>
<proteinExistence type="inferred from homology"/>
<dbReference type="GO" id="GO:0004729">
    <property type="term" value="F:oxygen-dependent protoporphyrinogen oxidase activity"/>
    <property type="evidence" value="ECO:0007669"/>
    <property type="project" value="UniProtKB-UniRule"/>
</dbReference>
<evidence type="ECO:0000256" key="6">
    <source>
        <dbReference type="ARBA" id="ARBA00023133"/>
    </source>
</evidence>
<evidence type="ECO:0000256" key="4">
    <source>
        <dbReference type="ARBA" id="ARBA00022946"/>
    </source>
</evidence>
<dbReference type="GO" id="GO:0005737">
    <property type="term" value="C:cytoplasm"/>
    <property type="evidence" value="ECO:0007669"/>
    <property type="project" value="UniProtKB-SubCell"/>
</dbReference>
<dbReference type="Gene3D" id="1.10.3110.10">
    <property type="entry name" value="protoporphyrinogen ix oxidase, domain 3"/>
    <property type="match status" value="1"/>
</dbReference>
<sequence>MPYLPPRSPFCQPRPTDAWVTNRSITFYNRETLRNANSYENRPAMTQPSSNSRRVAVIGGGISGLAAAHRLNELEPRCEIHLFEADQKLGGVLQTTHTSDGYLLEHSADNFITNIPYALDLCKRLGMEADLLPTNESLRKAYVLRKGNLYPVPEGFVLMAPSQMWSVVTTPILSWAGKLRLAQEYFVKRRDSPADESLQSFVTRRLGQEVYDRLVQPLIGGIYTADPQKLSVQATLQQFVKMEREHGSLIKGMRKRSQTSGEGKESGARYSMFVAPRKGMAELISKLRESLAEQTIHLGAKINGIQLGEHGWLVQHDGEEQCFDAVIVALPAPQAAEVLSPHDNLAKFLRQIPYAGCSVAIVTVDQSQIRKPVEGFGFVVPEIENRKILAVSFSSAKYAGRAPKGKVIMRVFVGGACHPELADLNDDEMRSIVQSELEELIGLEGEPENFMVTRWNGKMPQYHLGHLDRVAALEEETSKLPGLELAGNAYRGVGVPQCIQSGEAAASRVIEYLKQSTPTYTETN</sequence>
<dbReference type="InterPro" id="IPR050464">
    <property type="entry name" value="Zeta_carotene_desat/Oxidored"/>
</dbReference>
<protein>
    <recommendedName>
        <fullName evidence="7">Coproporphyrinogen III oxidase</fullName>
        <ecNumber evidence="7">1.3.3.15</ecNumber>
    </recommendedName>
</protein>
<evidence type="ECO:0000256" key="7">
    <source>
        <dbReference type="RuleBase" id="RU364052"/>
    </source>
</evidence>
<gene>
    <name evidence="9" type="primary">hemG</name>
    <name evidence="9" type="ORF">C5Y83_25905</name>
</gene>
<organism evidence="9 10">
    <name type="scientific">Blastopirellula marina</name>
    <dbReference type="NCBI Taxonomy" id="124"/>
    <lineage>
        <taxon>Bacteria</taxon>
        <taxon>Pseudomonadati</taxon>
        <taxon>Planctomycetota</taxon>
        <taxon>Planctomycetia</taxon>
        <taxon>Pirellulales</taxon>
        <taxon>Pirellulaceae</taxon>
        <taxon>Blastopirellula</taxon>
    </lineage>
</organism>
<comment type="caution">
    <text evidence="9">The sequence shown here is derived from an EMBL/GenBank/DDBJ whole genome shotgun (WGS) entry which is preliminary data.</text>
</comment>
<dbReference type="EC" id="1.3.3.15" evidence="7"/>
<evidence type="ECO:0000256" key="1">
    <source>
        <dbReference type="ARBA" id="ARBA00001974"/>
    </source>
</evidence>
<comment type="cofactor">
    <cofactor evidence="1 7">
        <name>FAD</name>
        <dbReference type="ChEBI" id="CHEBI:57692"/>
    </cofactor>
</comment>
<name>A0A2S8FBK0_9BACT</name>
<comment type="pathway">
    <text evidence="7">Porphyrin-containing compound metabolism; protoheme biosynthesis.</text>
</comment>
<feature type="domain" description="Amine oxidase" evidence="8">
    <location>
        <begin position="62"/>
        <end position="510"/>
    </location>
</feature>
<keyword evidence="3 7" id="KW-0274">FAD</keyword>
<keyword evidence="5 7" id="KW-0560">Oxidoreductase</keyword>
<evidence type="ECO:0000256" key="5">
    <source>
        <dbReference type="ARBA" id="ARBA00023002"/>
    </source>
</evidence>
<evidence type="ECO:0000313" key="10">
    <source>
        <dbReference type="Proteomes" id="UP000238322"/>
    </source>
</evidence>
<dbReference type="PANTHER" id="PTHR42923:SF3">
    <property type="entry name" value="PROTOPORPHYRINOGEN OXIDASE"/>
    <property type="match status" value="1"/>
</dbReference>
<dbReference type="InterPro" id="IPR004572">
    <property type="entry name" value="Protoporphyrinogen_oxidase"/>
</dbReference>
<evidence type="ECO:0000313" key="9">
    <source>
        <dbReference type="EMBL" id="PQO29500.1"/>
    </source>
</evidence>
<dbReference type="UniPathway" id="UPA00252"/>
<dbReference type="GO" id="GO:0006783">
    <property type="term" value="P:heme biosynthetic process"/>
    <property type="evidence" value="ECO:0007669"/>
    <property type="project" value="UniProtKB-UniRule"/>
</dbReference>
<comment type="subcellular location">
    <subcellularLocation>
        <location evidence="7">Cytoplasm</location>
    </subcellularLocation>
</comment>
<dbReference type="AlphaFoldDB" id="A0A2S8FBK0"/>
<evidence type="ECO:0000259" key="8">
    <source>
        <dbReference type="Pfam" id="PF01593"/>
    </source>
</evidence>
<evidence type="ECO:0000256" key="2">
    <source>
        <dbReference type="ARBA" id="ARBA00022630"/>
    </source>
</evidence>
<dbReference type="Gene3D" id="3.50.50.60">
    <property type="entry name" value="FAD/NAD(P)-binding domain"/>
    <property type="match status" value="1"/>
</dbReference>
<accession>A0A2S8FBK0</accession>
<dbReference type="NCBIfam" id="TIGR00562">
    <property type="entry name" value="proto_IX_ox"/>
    <property type="match status" value="1"/>
</dbReference>
<dbReference type="FunFam" id="1.10.3110.10:FF:000002">
    <property type="entry name" value="Protoporphyrinogen oxidase"/>
    <property type="match status" value="1"/>
</dbReference>
<dbReference type="PANTHER" id="PTHR42923">
    <property type="entry name" value="PROTOPORPHYRINOGEN OXIDASE"/>
    <property type="match status" value="1"/>
</dbReference>
<comment type="function">
    <text evidence="7">Involved in coproporphyrin-dependent heme b biosynthesis. Catalyzes the oxidation of coproporphyrinogen III to coproporphyrin III.</text>
</comment>
<dbReference type="InterPro" id="IPR036188">
    <property type="entry name" value="FAD/NAD-bd_sf"/>
</dbReference>
<reference evidence="9 10" key="1">
    <citation type="submission" date="2018-02" db="EMBL/GenBank/DDBJ databases">
        <title>Comparative genomes isolates from brazilian mangrove.</title>
        <authorList>
            <person name="Araujo J.E."/>
            <person name="Taketani R.G."/>
            <person name="Silva M.C.P."/>
            <person name="Loureco M.V."/>
            <person name="Andreote F.D."/>
        </authorList>
    </citation>
    <scope>NUCLEOTIDE SEQUENCE [LARGE SCALE GENOMIC DNA]</scope>
    <source>
        <strain evidence="9 10">Hex-1 MGV</strain>
    </source>
</reference>
<dbReference type="SUPFAM" id="SSF51905">
    <property type="entry name" value="FAD/NAD(P)-binding domain"/>
    <property type="match status" value="1"/>
</dbReference>
<keyword evidence="2 7" id="KW-0285">Flavoprotein</keyword>